<comment type="caution">
    <text evidence="1">The sequence shown here is derived from an EMBL/GenBank/DDBJ whole genome shotgun (WGS) entry which is preliminary data.</text>
</comment>
<evidence type="ECO:0000313" key="1">
    <source>
        <dbReference type="EMBL" id="MDP9900034.1"/>
    </source>
</evidence>
<dbReference type="Proteomes" id="UP001226867">
    <property type="component" value="Unassembled WGS sequence"/>
</dbReference>
<keyword evidence="2" id="KW-1185">Reference proteome</keyword>
<dbReference type="RefSeq" id="WP_307689840.1">
    <property type="nucleotide sequence ID" value="NZ_JAUSRO010000006.1"/>
</dbReference>
<gene>
    <name evidence="1" type="ORF">J2W36_002285</name>
</gene>
<proteinExistence type="predicted"/>
<protein>
    <submittedName>
        <fullName evidence="1">Uncharacterized protein</fullName>
    </submittedName>
</protein>
<evidence type="ECO:0000313" key="2">
    <source>
        <dbReference type="Proteomes" id="UP001226867"/>
    </source>
</evidence>
<name>A0ABT9S7Z5_9BURK</name>
<sequence>MLSWRFKPARLPSYWVGTPNVPGGVARLMITDNFGWAVDLPSAQWSVSFANAEH</sequence>
<organism evidence="1 2">
    <name type="scientific">Variovorax ginsengisoli</name>
    <dbReference type="NCBI Taxonomy" id="363844"/>
    <lineage>
        <taxon>Bacteria</taxon>
        <taxon>Pseudomonadati</taxon>
        <taxon>Pseudomonadota</taxon>
        <taxon>Betaproteobacteria</taxon>
        <taxon>Burkholderiales</taxon>
        <taxon>Comamonadaceae</taxon>
        <taxon>Variovorax</taxon>
    </lineage>
</organism>
<accession>A0ABT9S7Z5</accession>
<dbReference type="EMBL" id="JAUSRO010000006">
    <property type="protein sequence ID" value="MDP9900034.1"/>
    <property type="molecule type" value="Genomic_DNA"/>
</dbReference>
<reference evidence="1 2" key="1">
    <citation type="submission" date="2023-07" db="EMBL/GenBank/DDBJ databases">
        <title>Sorghum-associated microbial communities from plants grown in Nebraska, USA.</title>
        <authorList>
            <person name="Schachtman D."/>
        </authorList>
    </citation>
    <scope>NUCLEOTIDE SEQUENCE [LARGE SCALE GENOMIC DNA]</scope>
    <source>
        <strain evidence="1 2">DS1607</strain>
    </source>
</reference>